<protein>
    <recommendedName>
        <fullName evidence="1">Reverse transcriptase domain-containing protein</fullName>
    </recommendedName>
</protein>
<sequence length="262" mass="30419">MEKDHGVPRGIGLSALISELAMRTFDQSVRDFRGVYKYYRFADDILVFSTCESSEVSGFLLDNLPTPMTFNPEKSDEVCFPGKKEADLGGRSLDYLGYEFTAKQVNGNRDSRHVRVSISQRKLKKIQSRVILSFKDYARTGDWGLLKDRVKYLSANFRVQRQGAEFVRSSRNVFSGIYFNYPLCGEYQYKSSVMRCSAYDSRELKELDGFYHSMLRKISGGITPSQLLQMKRLSFNKGYELRIRVRFYPRRISEINRGWRNA</sequence>
<dbReference type="InterPro" id="IPR000477">
    <property type="entry name" value="RT_dom"/>
</dbReference>
<dbReference type="EMBL" id="AWFH01000063">
    <property type="protein sequence ID" value="KCZ57826.1"/>
    <property type="molecule type" value="Genomic_DNA"/>
</dbReference>
<comment type="caution">
    <text evidence="2">The sequence shown here is derived from an EMBL/GenBank/DDBJ whole genome shotgun (WGS) entry which is preliminary data.</text>
</comment>
<name>A0A059DWS0_9PROT</name>
<dbReference type="Proteomes" id="UP000024547">
    <property type="component" value="Unassembled WGS sequence"/>
</dbReference>
<dbReference type="AlphaFoldDB" id="A0A059DWS0"/>
<dbReference type="PATRIC" id="fig|1280948.3.peg.3452"/>
<dbReference type="eggNOG" id="COG3344">
    <property type="taxonomic scope" value="Bacteria"/>
</dbReference>
<dbReference type="NCBIfam" id="NF041747">
    <property type="entry name" value="Drt3a"/>
    <property type="match status" value="1"/>
</dbReference>
<evidence type="ECO:0000259" key="1">
    <source>
        <dbReference type="PROSITE" id="PS50878"/>
    </source>
</evidence>
<proteinExistence type="predicted"/>
<feature type="domain" description="Reverse transcriptase" evidence="1">
    <location>
        <begin position="1"/>
        <end position="100"/>
    </location>
</feature>
<evidence type="ECO:0000313" key="3">
    <source>
        <dbReference type="Proteomes" id="UP000024547"/>
    </source>
</evidence>
<evidence type="ECO:0000313" key="2">
    <source>
        <dbReference type="EMBL" id="KCZ57826.1"/>
    </source>
</evidence>
<dbReference type="PROSITE" id="PS50878">
    <property type="entry name" value="RT_POL"/>
    <property type="match status" value="1"/>
</dbReference>
<reference evidence="2 3" key="1">
    <citation type="journal article" date="2014" name="Antonie Van Leeuwenhoek">
        <title>Hyphomonas beringensis sp. nov. and Hyphomonas chukchiensis sp. nov., isolated from surface seawater of the Bering Sea and Chukchi Sea.</title>
        <authorList>
            <person name="Li C."/>
            <person name="Lai Q."/>
            <person name="Li G."/>
            <person name="Dong C."/>
            <person name="Wang J."/>
            <person name="Liao Y."/>
            <person name="Shao Z."/>
        </authorList>
    </citation>
    <scope>NUCLEOTIDE SEQUENCE [LARGE SCALE GENOMIC DNA]</scope>
    <source>
        <strain evidence="2 3">22II1-22F38</strain>
    </source>
</reference>
<gene>
    <name evidence="2" type="ORF">HY36_11660</name>
</gene>
<keyword evidence="3" id="KW-1185">Reference proteome</keyword>
<accession>A0A059DWS0</accession>
<organism evidence="2 3">
    <name type="scientific">Hyphomonas atlantica</name>
    <dbReference type="NCBI Taxonomy" id="1280948"/>
    <lineage>
        <taxon>Bacteria</taxon>
        <taxon>Pseudomonadati</taxon>
        <taxon>Pseudomonadota</taxon>
        <taxon>Alphaproteobacteria</taxon>
        <taxon>Hyphomonadales</taxon>
        <taxon>Hyphomonadaceae</taxon>
        <taxon>Hyphomonas</taxon>
    </lineage>
</organism>